<comment type="caution">
    <text evidence="3">The sequence shown here is derived from an EMBL/GenBank/DDBJ whole genome shotgun (WGS) entry which is preliminary data.</text>
</comment>
<evidence type="ECO:0000313" key="4">
    <source>
        <dbReference type="Proteomes" id="UP001375240"/>
    </source>
</evidence>
<proteinExistence type="predicted"/>
<dbReference type="EMBL" id="JAVHNQ010000012">
    <property type="protein sequence ID" value="KAK6335429.1"/>
    <property type="molecule type" value="Genomic_DNA"/>
</dbReference>
<evidence type="ECO:0000313" key="3">
    <source>
        <dbReference type="EMBL" id="KAK6335429.1"/>
    </source>
</evidence>
<keyword evidence="2" id="KW-0732">Signal</keyword>
<keyword evidence="4" id="KW-1185">Reference proteome</keyword>
<reference evidence="3 4" key="1">
    <citation type="submission" date="2019-10" db="EMBL/GenBank/DDBJ databases">
        <authorList>
            <person name="Palmer J.M."/>
        </authorList>
    </citation>
    <scope>NUCLEOTIDE SEQUENCE [LARGE SCALE GENOMIC DNA]</scope>
    <source>
        <strain evidence="3 4">TWF696</strain>
    </source>
</reference>
<evidence type="ECO:0000256" key="1">
    <source>
        <dbReference type="SAM" id="MobiDB-lite"/>
    </source>
</evidence>
<protein>
    <submittedName>
        <fullName evidence="3">Uncharacterized protein</fullName>
    </submittedName>
</protein>
<name>A0AAV9U6L1_9PEZI</name>
<dbReference type="AlphaFoldDB" id="A0AAV9U6L1"/>
<feature type="chain" id="PRO_5043463078" evidence="2">
    <location>
        <begin position="26"/>
        <end position="413"/>
    </location>
</feature>
<dbReference type="Proteomes" id="UP001375240">
    <property type="component" value="Unassembled WGS sequence"/>
</dbReference>
<feature type="signal peptide" evidence="2">
    <location>
        <begin position="1"/>
        <end position="25"/>
    </location>
</feature>
<sequence length="413" mass="46394">MAVTPSSRFGFLLLAVLTLASFCSAYDVAVVSHCATRYCVNPVRHIHRWTKTVHAKVNCAVTKTKTVARARYTKCTYRTTTACVTTTHTVVPTVYSTRTVYTSTTRPTRRVTSTITSTFSTDTVLTTTIIPATRTILPPAGFVAVADDPDNDPRKFPPIQRRNADPEPVPEPEPEPVPVYHGHGPRKYPTAIGCTKIYQTKTATHYIWKTYTKATSTIYKTEWKTVHKAPVHKYHTLRSTRTIYRTVSAVRTIPTTISTTVTTTTTAFASTVTINLPRETYYAACGDRNRAPPPDQRRVWTAGRVDPDTRDQPYVEFKSNATDYECCVACHTYNGANGPCIGSVYRYLGLWGDVCPPWNPDCEVVSPPDRGSCNLILAGTVRRCRQHTFEIWSWQDRPHYISNGPGCRRWKRT</sequence>
<evidence type="ECO:0000256" key="2">
    <source>
        <dbReference type="SAM" id="SignalP"/>
    </source>
</evidence>
<feature type="region of interest" description="Disordered" evidence="1">
    <location>
        <begin position="143"/>
        <end position="176"/>
    </location>
</feature>
<gene>
    <name evidence="3" type="ORF">TWF696_002206</name>
</gene>
<accession>A0AAV9U6L1</accession>
<organism evidence="3 4">
    <name type="scientific">Orbilia brochopaga</name>
    <dbReference type="NCBI Taxonomy" id="3140254"/>
    <lineage>
        <taxon>Eukaryota</taxon>
        <taxon>Fungi</taxon>
        <taxon>Dikarya</taxon>
        <taxon>Ascomycota</taxon>
        <taxon>Pezizomycotina</taxon>
        <taxon>Orbiliomycetes</taxon>
        <taxon>Orbiliales</taxon>
        <taxon>Orbiliaceae</taxon>
        <taxon>Orbilia</taxon>
    </lineage>
</organism>